<dbReference type="Gene3D" id="2.170.130.10">
    <property type="entry name" value="TonB-dependent receptor, plug domain"/>
    <property type="match status" value="1"/>
</dbReference>
<dbReference type="Proteomes" id="UP001595724">
    <property type="component" value="Unassembled WGS sequence"/>
</dbReference>
<accession>A0ABV7V0G8</accession>
<dbReference type="Gene3D" id="2.40.170.20">
    <property type="entry name" value="TonB-dependent receptor, beta-barrel domain"/>
    <property type="match status" value="1"/>
</dbReference>
<evidence type="ECO:0000256" key="11">
    <source>
        <dbReference type="PROSITE-ProRule" id="PRU01360"/>
    </source>
</evidence>
<protein>
    <submittedName>
        <fullName evidence="16">TonB-dependent receptor plug domain-containing protein</fullName>
    </submittedName>
</protein>
<comment type="subcellular location">
    <subcellularLocation>
        <location evidence="1 11">Cell outer membrane</location>
        <topology evidence="1 11">Multi-pass membrane protein</topology>
    </subcellularLocation>
</comment>
<evidence type="ECO:0000256" key="9">
    <source>
        <dbReference type="ARBA" id="ARBA00023170"/>
    </source>
</evidence>
<evidence type="ECO:0000256" key="3">
    <source>
        <dbReference type="ARBA" id="ARBA00022448"/>
    </source>
</evidence>
<gene>
    <name evidence="16" type="ORF">ACFOM9_16005</name>
</gene>
<dbReference type="PANTHER" id="PTHR30069:SF29">
    <property type="entry name" value="HEMOGLOBIN AND HEMOGLOBIN-HAPTOGLOBIN-BINDING PROTEIN 1-RELATED"/>
    <property type="match status" value="1"/>
</dbReference>
<evidence type="ECO:0000256" key="4">
    <source>
        <dbReference type="ARBA" id="ARBA00022452"/>
    </source>
</evidence>
<feature type="domain" description="TonB-dependent receptor plug" evidence="15">
    <location>
        <begin position="94"/>
        <end position="204"/>
    </location>
</feature>
<evidence type="ECO:0000256" key="8">
    <source>
        <dbReference type="ARBA" id="ARBA00023136"/>
    </source>
</evidence>
<evidence type="ECO:0000256" key="5">
    <source>
        <dbReference type="ARBA" id="ARBA00022692"/>
    </source>
</evidence>
<keyword evidence="7 12" id="KW-0798">TonB box</keyword>
<evidence type="ECO:0000256" key="6">
    <source>
        <dbReference type="ARBA" id="ARBA00022729"/>
    </source>
</evidence>
<dbReference type="InterPro" id="IPR039426">
    <property type="entry name" value="TonB-dep_rcpt-like"/>
</dbReference>
<dbReference type="Pfam" id="PF00593">
    <property type="entry name" value="TonB_dep_Rec_b-barrel"/>
    <property type="match status" value="1"/>
</dbReference>
<dbReference type="SUPFAM" id="SSF56935">
    <property type="entry name" value="Porins"/>
    <property type="match status" value="1"/>
</dbReference>
<dbReference type="PROSITE" id="PS52016">
    <property type="entry name" value="TONB_DEPENDENT_REC_3"/>
    <property type="match status" value="1"/>
</dbReference>
<evidence type="ECO:0000256" key="10">
    <source>
        <dbReference type="ARBA" id="ARBA00023237"/>
    </source>
</evidence>
<keyword evidence="4 11" id="KW-1134">Transmembrane beta strand</keyword>
<keyword evidence="8 11" id="KW-0472">Membrane</keyword>
<keyword evidence="6 13" id="KW-0732">Signal</keyword>
<name>A0ABV7V0G8_9GAMM</name>
<sequence length="698" mass="75264">MQRQPSVRALRAIRDAILRRRIGGTRLLAASLLAVFGFGDACAQAPQPQSPPAAAAGSATPAATDPDANLASLSLEQLLQVEVSSASRFDQQASQAPSAVQVITGEQIRLHGWRTLGEALETLPGLYLSDNGIYTYLGARGLLRAGDYDTRFLLLVDGHRINDPVYSQSPVGAEFPLDMALVERIEYVPGPGSALYGSNAFFGVINVRTRAPGSGGSEVAVGAGNFGTRSGRAVLSLQGPLGRSLLAASEIRSDGRDLYSREFASDTSDGVARGLDAEHARKLLLRHSAGDLQVTLLAGERRKDEPVASYEQTFGVPGGNVLDRWAVLGVQYSRALGEATRWQSQLDAIDFRYVGNYVYADEPPTVINRDIDTGRTLVLESRVVTTAIDRHTFVAGVEAQFDRGVEQRNFDVEPRADYLRSRHDGSSVGVFASDEFALRGSWRLNGGLRLDRSDRGKVRLSPRLALVSAPAGGTTVKLIAGSAFRAPNAYERFYEVDTDEGGQHANPDLGAEHIRTAELFLGRNLGPRTRAELSLYDYSLTDLVTLVDDGAGMLTLENRASADSTGAELSLRHYWAEGASVRASYSYSRVRDSAGGEVVNAPSGVARVIAEVPLARGLSLGATGSYMRRRATRAGHVGANAQLHVNLLWQPDGLPMTLSAGVRNLFDARYADPVGPEFVQDAVLRRGRETRVELTWQF</sequence>
<evidence type="ECO:0000313" key="17">
    <source>
        <dbReference type="Proteomes" id="UP001595724"/>
    </source>
</evidence>
<comment type="similarity">
    <text evidence="2">Belongs to the TonB-dependent receptor family. Hemoglobin/haptoglobin binding protein subfamily.</text>
</comment>
<proteinExistence type="inferred from homology"/>
<evidence type="ECO:0000256" key="2">
    <source>
        <dbReference type="ARBA" id="ARBA00008143"/>
    </source>
</evidence>
<keyword evidence="3 11" id="KW-0813">Transport</keyword>
<keyword evidence="9 16" id="KW-0675">Receptor</keyword>
<evidence type="ECO:0000256" key="13">
    <source>
        <dbReference type="SAM" id="SignalP"/>
    </source>
</evidence>
<evidence type="ECO:0000259" key="14">
    <source>
        <dbReference type="Pfam" id="PF00593"/>
    </source>
</evidence>
<evidence type="ECO:0000313" key="16">
    <source>
        <dbReference type="EMBL" id="MFC3661564.1"/>
    </source>
</evidence>
<dbReference type="InterPro" id="IPR000531">
    <property type="entry name" value="Beta-barrel_TonB"/>
</dbReference>
<comment type="caution">
    <text evidence="16">The sequence shown here is derived from an EMBL/GenBank/DDBJ whole genome shotgun (WGS) entry which is preliminary data.</text>
</comment>
<evidence type="ECO:0000259" key="15">
    <source>
        <dbReference type="Pfam" id="PF07715"/>
    </source>
</evidence>
<evidence type="ECO:0000256" key="1">
    <source>
        <dbReference type="ARBA" id="ARBA00004571"/>
    </source>
</evidence>
<dbReference type="Pfam" id="PF07715">
    <property type="entry name" value="Plug"/>
    <property type="match status" value="1"/>
</dbReference>
<dbReference type="InterPro" id="IPR036942">
    <property type="entry name" value="Beta-barrel_TonB_sf"/>
</dbReference>
<keyword evidence="10 11" id="KW-0998">Cell outer membrane</keyword>
<dbReference type="EMBL" id="JBHRYF010000023">
    <property type="protein sequence ID" value="MFC3661564.1"/>
    <property type="molecule type" value="Genomic_DNA"/>
</dbReference>
<dbReference type="PANTHER" id="PTHR30069">
    <property type="entry name" value="TONB-DEPENDENT OUTER MEMBRANE RECEPTOR"/>
    <property type="match status" value="1"/>
</dbReference>
<feature type="chain" id="PRO_5046162954" evidence="13">
    <location>
        <begin position="44"/>
        <end position="698"/>
    </location>
</feature>
<dbReference type="InterPro" id="IPR012910">
    <property type="entry name" value="Plug_dom"/>
</dbReference>
<dbReference type="InterPro" id="IPR037066">
    <property type="entry name" value="Plug_dom_sf"/>
</dbReference>
<keyword evidence="17" id="KW-1185">Reference proteome</keyword>
<dbReference type="RefSeq" id="WP_386713225.1">
    <property type="nucleotide sequence ID" value="NZ_JBHRYF010000023.1"/>
</dbReference>
<feature type="signal peptide" evidence="13">
    <location>
        <begin position="1"/>
        <end position="43"/>
    </location>
</feature>
<organism evidence="16 17">
    <name type="scientific">Luteimonas notoginsengisoli</name>
    <dbReference type="NCBI Taxonomy" id="1578200"/>
    <lineage>
        <taxon>Bacteria</taxon>
        <taxon>Pseudomonadati</taxon>
        <taxon>Pseudomonadota</taxon>
        <taxon>Gammaproteobacteria</taxon>
        <taxon>Lysobacterales</taxon>
        <taxon>Lysobacteraceae</taxon>
        <taxon>Luteimonas</taxon>
    </lineage>
</organism>
<reference evidence="17" key="1">
    <citation type="journal article" date="2019" name="Int. J. Syst. Evol. Microbiol.">
        <title>The Global Catalogue of Microorganisms (GCM) 10K type strain sequencing project: providing services to taxonomists for standard genome sequencing and annotation.</title>
        <authorList>
            <consortium name="The Broad Institute Genomics Platform"/>
            <consortium name="The Broad Institute Genome Sequencing Center for Infectious Disease"/>
            <person name="Wu L."/>
            <person name="Ma J."/>
        </authorList>
    </citation>
    <scope>NUCLEOTIDE SEQUENCE [LARGE SCALE GENOMIC DNA]</scope>
    <source>
        <strain evidence="17">KCTC 42211</strain>
    </source>
</reference>
<keyword evidence="5 11" id="KW-0812">Transmembrane</keyword>
<evidence type="ECO:0000256" key="12">
    <source>
        <dbReference type="RuleBase" id="RU003357"/>
    </source>
</evidence>
<feature type="domain" description="TonB-dependent receptor-like beta-barrel" evidence="14">
    <location>
        <begin position="325"/>
        <end position="665"/>
    </location>
</feature>
<evidence type="ECO:0000256" key="7">
    <source>
        <dbReference type="ARBA" id="ARBA00023077"/>
    </source>
</evidence>